<feature type="region of interest" description="Disordered" evidence="1">
    <location>
        <begin position="15"/>
        <end position="65"/>
    </location>
</feature>
<name>A0A1G1ZTM5_9BACT</name>
<dbReference type="Proteomes" id="UP000177690">
    <property type="component" value="Unassembled WGS sequence"/>
</dbReference>
<gene>
    <name evidence="2" type="ORF">A3I24_01495</name>
</gene>
<dbReference type="EMBL" id="MHJL01000015">
    <property type="protein sequence ID" value="OGY67829.1"/>
    <property type="molecule type" value="Genomic_DNA"/>
</dbReference>
<protein>
    <submittedName>
        <fullName evidence="2">Uncharacterized protein</fullName>
    </submittedName>
</protein>
<dbReference type="STRING" id="1798409.A3I24_01495"/>
<comment type="caution">
    <text evidence="2">The sequence shown here is derived from an EMBL/GenBank/DDBJ whole genome shotgun (WGS) entry which is preliminary data.</text>
</comment>
<feature type="compositionally biased region" description="Basic and acidic residues" evidence="1">
    <location>
        <begin position="28"/>
        <end position="52"/>
    </location>
</feature>
<organism evidence="2 3">
    <name type="scientific">Candidatus Harrisonbacteria bacterium RIFCSPLOWO2_02_FULL_41_13b</name>
    <dbReference type="NCBI Taxonomy" id="1798409"/>
    <lineage>
        <taxon>Bacteria</taxon>
        <taxon>Candidatus Harrisoniibacteriota</taxon>
    </lineage>
</organism>
<accession>A0A1G1ZTM5</accession>
<dbReference type="AlphaFoldDB" id="A0A1G1ZTM5"/>
<reference evidence="2 3" key="1">
    <citation type="journal article" date="2016" name="Nat. Commun.">
        <title>Thousands of microbial genomes shed light on interconnected biogeochemical processes in an aquifer system.</title>
        <authorList>
            <person name="Anantharaman K."/>
            <person name="Brown C.T."/>
            <person name="Hug L.A."/>
            <person name="Sharon I."/>
            <person name="Castelle C.J."/>
            <person name="Probst A.J."/>
            <person name="Thomas B.C."/>
            <person name="Singh A."/>
            <person name="Wilkins M.J."/>
            <person name="Karaoz U."/>
            <person name="Brodie E.L."/>
            <person name="Williams K.H."/>
            <person name="Hubbard S.S."/>
            <person name="Banfield J.F."/>
        </authorList>
    </citation>
    <scope>NUCLEOTIDE SEQUENCE [LARGE SCALE GENOMIC DNA]</scope>
</reference>
<sequence length="79" mass="8782">MIVLLISVFEKEVTYGQENEDAEGGASPDDRGEQGHADGRDHPRPWHQRESVCRGGALSRPSHAWPFGKNRVVRSEVVS</sequence>
<evidence type="ECO:0000313" key="2">
    <source>
        <dbReference type="EMBL" id="OGY67829.1"/>
    </source>
</evidence>
<evidence type="ECO:0000313" key="3">
    <source>
        <dbReference type="Proteomes" id="UP000177690"/>
    </source>
</evidence>
<evidence type="ECO:0000256" key="1">
    <source>
        <dbReference type="SAM" id="MobiDB-lite"/>
    </source>
</evidence>
<proteinExistence type="predicted"/>